<comment type="caution">
    <text evidence="1">The sequence shown here is derived from an EMBL/GenBank/DDBJ whole genome shotgun (WGS) entry which is preliminary data.</text>
</comment>
<evidence type="ECO:0000313" key="2">
    <source>
        <dbReference type="Proteomes" id="UP000499080"/>
    </source>
</evidence>
<sequence length="113" mass="13047">MVVARSKIGTIGKLVKHFPLHDNAHKGVNLDYKHPFLPRPLEKRCSSIFVQRKHKMRDQDNKLVVEVLKCNVLACNLRPGMCQTESYRDGMPTTRHSSEWEVLNVCIQVFVFS</sequence>
<name>A0A4Y2IC86_ARAVE</name>
<evidence type="ECO:0000313" key="1">
    <source>
        <dbReference type="EMBL" id="GBM75160.1"/>
    </source>
</evidence>
<organism evidence="1 2">
    <name type="scientific">Araneus ventricosus</name>
    <name type="common">Orbweaver spider</name>
    <name type="synonym">Epeira ventricosa</name>
    <dbReference type="NCBI Taxonomy" id="182803"/>
    <lineage>
        <taxon>Eukaryota</taxon>
        <taxon>Metazoa</taxon>
        <taxon>Ecdysozoa</taxon>
        <taxon>Arthropoda</taxon>
        <taxon>Chelicerata</taxon>
        <taxon>Arachnida</taxon>
        <taxon>Araneae</taxon>
        <taxon>Araneomorphae</taxon>
        <taxon>Entelegynae</taxon>
        <taxon>Araneoidea</taxon>
        <taxon>Araneidae</taxon>
        <taxon>Araneus</taxon>
    </lineage>
</organism>
<reference evidence="1 2" key="1">
    <citation type="journal article" date="2019" name="Sci. Rep.">
        <title>Orb-weaving spider Araneus ventricosus genome elucidates the spidroin gene catalogue.</title>
        <authorList>
            <person name="Kono N."/>
            <person name="Nakamura H."/>
            <person name="Ohtoshi R."/>
            <person name="Moran D.A.P."/>
            <person name="Shinohara A."/>
            <person name="Yoshida Y."/>
            <person name="Fujiwara M."/>
            <person name="Mori M."/>
            <person name="Tomita M."/>
            <person name="Arakawa K."/>
        </authorList>
    </citation>
    <scope>NUCLEOTIDE SEQUENCE [LARGE SCALE GENOMIC DNA]</scope>
</reference>
<proteinExistence type="predicted"/>
<dbReference type="AlphaFoldDB" id="A0A4Y2IC86"/>
<keyword evidence="2" id="KW-1185">Reference proteome</keyword>
<protein>
    <submittedName>
        <fullName evidence="1">Uncharacterized protein</fullName>
    </submittedName>
</protein>
<dbReference type="EMBL" id="BGPR01002540">
    <property type="protein sequence ID" value="GBM75160.1"/>
    <property type="molecule type" value="Genomic_DNA"/>
</dbReference>
<gene>
    <name evidence="1" type="ORF">AVEN_110760_1</name>
</gene>
<accession>A0A4Y2IC86</accession>
<dbReference type="Proteomes" id="UP000499080">
    <property type="component" value="Unassembled WGS sequence"/>
</dbReference>